<feature type="transmembrane region" description="Helical" evidence="6">
    <location>
        <begin position="119"/>
        <end position="136"/>
    </location>
</feature>
<keyword evidence="2" id="KW-1003">Cell membrane</keyword>
<protein>
    <submittedName>
        <fullName evidence="7">TIGR00366 family protein</fullName>
    </submittedName>
</protein>
<dbReference type="PANTHER" id="PTHR43652:SF2">
    <property type="entry name" value="BASIC AMINO ACID ANTIPORTER YFCC-RELATED"/>
    <property type="match status" value="1"/>
</dbReference>
<feature type="transmembrane region" description="Helical" evidence="6">
    <location>
        <begin position="12"/>
        <end position="33"/>
    </location>
</feature>
<evidence type="ECO:0000256" key="1">
    <source>
        <dbReference type="ARBA" id="ARBA00004651"/>
    </source>
</evidence>
<accession>A0A9D2ND43</accession>
<dbReference type="Pfam" id="PF03606">
    <property type="entry name" value="DcuC"/>
    <property type="match status" value="1"/>
</dbReference>
<keyword evidence="5 6" id="KW-0472">Membrane</keyword>
<evidence type="ECO:0000256" key="5">
    <source>
        <dbReference type="ARBA" id="ARBA00023136"/>
    </source>
</evidence>
<dbReference type="PANTHER" id="PTHR43652">
    <property type="entry name" value="BASIC AMINO ACID ANTIPORTER YFCC-RELATED"/>
    <property type="match status" value="1"/>
</dbReference>
<feature type="transmembrane region" description="Helical" evidence="6">
    <location>
        <begin position="444"/>
        <end position="464"/>
    </location>
</feature>
<feature type="transmembrane region" description="Helical" evidence="6">
    <location>
        <begin position="288"/>
        <end position="306"/>
    </location>
</feature>
<dbReference type="InterPro" id="IPR051679">
    <property type="entry name" value="DASS-Related_Transporters"/>
</dbReference>
<comment type="caution">
    <text evidence="7">The sequence shown here is derived from an EMBL/GenBank/DDBJ whole genome shotgun (WGS) entry which is preliminary data.</text>
</comment>
<gene>
    <name evidence="7" type="ORF">H9705_08470</name>
</gene>
<comment type="subcellular location">
    <subcellularLocation>
        <location evidence="1">Cell membrane</location>
        <topology evidence="1">Multi-pass membrane protein</topology>
    </subcellularLocation>
</comment>
<evidence type="ECO:0000256" key="2">
    <source>
        <dbReference type="ARBA" id="ARBA00022475"/>
    </source>
</evidence>
<keyword evidence="4 6" id="KW-1133">Transmembrane helix</keyword>
<organism evidence="7 8">
    <name type="scientific">Candidatus Fusicatenibacter intestinigallinarum</name>
    <dbReference type="NCBI Taxonomy" id="2838598"/>
    <lineage>
        <taxon>Bacteria</taxon>
        <taxon>Bacillati</taxon>
        <taxon>Bacillota</taxon>
        <taxon>Clostridia</taxon>
        <taxon>Lachnospirales</taxon>
        <taxon>Lachnospiraceae</taxon>
        <taxon>Fusicatenibacter</taxon>
    </lineage>
</organism>
<evidence type="ECO:0000256" key="6">
    <source>
        <dbReference type="SAM" id="Phobius"/>
    </source>
</evidence>
<feature type="transmembrane region" description="Helical" evidence="6">
    <location>
        <begin position="260"/>
        <end position="282"/>
    </location>
</feature>
<feature type="transmembrane region" description="Helical" evidence="6">
    <location>
        <begin position="203"/>
        <end position="222"/>
    </location>
</feature>
<feature type="transmembrane region" description="Helical" evidence="6">
    <location>
        <begin position="142"/>
        <end position="158"/>
    </location>
</feature>
<feature type="transmembrane region" description="Helical" evidence="6">
    <location>
        <begin position="83"/>
        <end position="107"/>
    </location>
</feature>
<dbReference type="GO" id="GO:0005886">
    <property type="term" value="C:plasma membrane"/>
    <property type="evidence" value="ECO:0007669"/>
    <property type="project" value="UniProtKB-SubCell"/>
</dbReference>
<evidence type="ECO:0000313" key="7">
    <source>
        <dbReference type="EMBL" id="HJC15841.1"/>
    </source>
</evidence>
<dbReference type="InterPro" id="IPR018385">
    <property type="entry name" value="C4_dicarb_anaerob_car-like"/>
</dbReference>
<dbReference type="Proteomes" id="UP000823849">
    <property type="component" value="Unassembled WGS sequence"/>
</dbReference>
<sequence length="466" mass="49308">MKMGEKKKKFTTPHTLVIIVCLIILAVAATYFVPAGEFVRYTDEATGRELVEAGSYTSSGTNPVSFLQVPVVMYQGILEAADIIAFLLIIGGAFEIVNVSGAILALCRTVSKHLKGREFFVVPIFLALFALFGTTMGMSNEVAIFVPIGITMALSLGLDKITGVAMVTVGAVSGFTAGLMNPFTVGVAQDIAGVSPLFSGMGYRGVLLAAMLVIDTIYILHYDKMVKKHPEKSILYGLEDQDEFQADEGKDEKMNGRQKAVLVVLFGTLAILIYGLMVYQWYFQEMAGLFLAMGVICGLISGLSPSKIATTFTAGAKGIAGSALTVGFARGIQIVLTDAMVIDTIANAVAGAVSALPVPVQSIGFFLAQTCVSFVITSGSGMAAVTIPLMAPVADLIGLSRQTLVLAYQMGDGFSNLLLPTTSSLLGTLAVAKVPYGRWVKFMFPLFLIWTVLGCIVMVGAVAIGY</sequence>
<dbReference type="AlphaFoldDB" id="A0A9D2ND43"/>
<feature type="transmembrane region" description="Helical" evidence="6">
    <location>
        <begin position="165"/>
        <end position="183"/>
    </location>
</feature>
<reference evidence="7" key="2">
    <citation type="submission" date="2021-04" db="EMBL/GenBank/DDBJ databases">
        <authorList>
            <person name="Gilroy R."/>
        </authorList>
    </citation>
    <scope>NUCLEOTIDE SEQUENCE</scope>
    <source>
        <strain evidence="7">CHK185-5351</strain>
    </source>
</reference>
<feature type="transmembrane region" description="Helical" evidence="6">
    <location>
        <begin position="348"/>
        <end position="367"/>
    </location>
</feature>
<name>A0A9D2ND43_9FIRM</name>
<dbReference type="EMBL" id="DWWU01000036">
    <property type="protein sequence ID" value="HJC15841.1"/>
    <property type="molecule type" value="Genomic_DNA"/>
</dbReference>
<proteinExistence type="predicted"/>
<evidence type="ECO:0000313" key="8">
    <source>
        <dbReference type="Proteomes" id="UP000823849"/>
    </source>
</evidence>
<feature type="transmembrane region" description="Helical" evidence="6">
    <location>
        <begin position="374"/>
        <end position="394"/>
    </location>
</feature>
<feature type="transmembrane region" description="Helical" evidence="6">
    <location>
        <begin position="414"/>
        <end position="432"/>
    </location>
</feature>
<feature type="transmembrane region" description="Helical" evidence="6">
    <location>
        <begin position="318"/>
        <end position="336"/>
    </location>
</feature>
<reference evidence="7" key="1">
    <citation type="journal article" date="2021" name="PeerJ">
        <title>Extensive microbial diversity within the chicken gut microbiome revealed by metagenomics and culture.</title>
        <authorList>
            <person name="Gilroy R."/>
            <person name="Ravi A."/>
            <person name="Getino M."/>
            <person name="Pursley I."/>
            <person name="Horton D.L."/>
            <person name="Alikhan N.F."/>
            <person name="Baker D."/>
            <person name="Gharbi K."/>
            <person name="Hall N."/>
            <person name="Watson M."/>
            <person name="Adriaenssens E.M."/>
            <person name="Foster-Nyarko E."/>
            <person name="Jarju S."/>
            <person name="Secka A."/>
            <person name="Antonio M."/>
            <person name="Oren A."/>
            <person name="Chaudhuri R.R."/>
            <person name="La Ragione R."/>
            <person name="Hildebrand F."/>
            <person name="Pallen M.J."/>
        </authorList>
    </citation>
    <scope>NUCLEOTIDE SEQUENCE</scope>
    <source>
        <strain evidence="7">CHK185-5351</strain>
    </source>
</reference>
<evidence type="ECO:0000256" key="4">
    <source>
        <dbReference type="ARBA" id="ARBA00022989"/>
    </source>
</evidence>
<evidence type="ECO:0000256" key="3">
    <source>
        <dbReference type="ARBA" id="ARBA00022692"/>
    </source>
</evidence>
<keyword evidence="3 6" id="KW-0812">Transmembrane</keyword>